<dbReference type="CDD" id="cd04484">
    <property type="entry name" value="polC_OBF"/>
    <property type="match status" value="1"/>
</dbReference>
<dbReference type="Gene3D" id="1.10.150.700">
    <property type="entry name" value="PolC, middle finger domain"/>
    <property type="match status" value="1"/>
</dbReference>
<dbReference type="EMBL" id="PEBW01000002">
    <property type="protein sequence ID" value="PTQ52634.1"/>
    <property type="molecule type" value="Genomic_DNA"/>
</dbReference>
<evidence type="ECO:0000256" key="7">
    <source>
        <dbReference type="ARBA" id="ARBA00022722"/>
    </source>
</evidence>
<keyword evidence="10 13" id="KW-0239">DNA-directed DNA polymerase</keyword>
<dbReference type="Pfam" id="PF17657">
    <property type="entry name" value="DNA_pol3_finger"/>
    <property type="match status" value="1"/>
</dbReference>
<dbReference type="InterPro" id="IPR012340">
    <property type="entry name" value="NA-bd_OB-fold"/>
</dbReference>
<dbReference type="HAMAP" id="MF_00356">
    <property type="entry name" value="DNApol_PolC"/>
    <property type="match status" value="1"/>
</dbReference>
<dbReference type="InterPro" id="IPR013520">
    <property type="entry name" value="Ribonucl_H"/>
</dbReference>
<dbReference type="InterPro" id="IPR044923">
    <property type="entry name" value="PolC_middle_finger_sf"/>
</dbReference>
<evidence type="ECO:0000256" key="8">
    <source>
        <dbReference type="ARBA" id="ARBA00022801"/>
    </source>
</evidence>
<dbReference type="InterPro" id="IPR004013">
    <property type="entry name" value="PHP_dom"/>
</dbReference>
<keyword evidence="4 13" id="KW-0808">Transferase</keyword>
<gene>
    <name evidence="13" type="primary">polC</name>
    <name evidence="17" type="ORF">BLITH_0813</name>
</gene>
<dbReference type="InterPro" id="IPR036397">
    <property type="entry name" value="RNaseH_sf"/>
</dbReference>
<accession>A0A2T5G8V3</accession>
<dbReference type="Pfam" id="PF07733">
    <property type="entry name" value="DNA_pol3_alpha"/>
    <property type="match status" value="2"/>
</dbReference>
<dbReference type="GO" id="GO:0003677">
    <property type="term" value="F:DNA binding"/>
    <property type="evidence" value="ECO:0007669"/>
    <property type="project" value="UniProtKB-UniRule"/>
</dbReference>
<evidence type="ECO:0000256" key="6">
    <source>
        <dbReference type="ARBA" id="ARBA00022705"/>
    </source>
</evidence>
<reference evidence="17 18" key="1">
    <citation type="submission" date="2017-08" db="EMBL/GenBank/DDBJ databases">
        <title>Burning lignite coal seam in the remote Altai Mountains harbors a hydrogen-driven thermophilic microbial community.</title>
        <authorList>
            <person name="Kadnikov V.V."/>
            <person name="Mardanov A.V."/>
            <person name="Ivasenko D."/>
            <person name="Beletsky A.V."/>
            <person name="Karnachuk O.V."/>
            <person name="Ravin N.V."/>
        </authorList>
    </citation>
    <scope>NUCLEOTIDE SEQUENCE [LARGE SCALE GENOMIC DNA]</scope>
    <source>
        <strain evidence="17">AL31</strain>
    </source>
</reference>
<dbReference type="GO" id="GO:0008408">
    <property type="term" value="F:3'-5' exonuclease activity"/>
    <property type="evidence" value="ECO:0007669"/>
    <property type="project" value="UniProtKB-UniRule"/>
</dbReference>
<keyword evidence="6 13" id="KW-0235">DNA replication</keyword>
<dbReference type="InterPro" id="IPR012337">
    <property type="entry name" value="RNaseH-like_sf"/>
</dbReference>
<dbReference type="GO" id="GO:0005737">
    <property type="term" value="C:cytoplasm"/>
    <property type="evidence" value="ECO:0007669"/>
    <property type="project" value="UniProtKB-SubCell"/>
</dbReference>
<dbReference type="Gene3D" id="1.10.150.870">
    <property type="match status" value="1"/>
</dbReference>
<dbReference type="PANTHER" id="PTHR32294">
    <property type="entry name" value="DNA POLYMERASE III SUBUNIT ALPHA"/>
    <property type="match status" value="1"/>
</dbReference>
<dbReference type="EC" id="2.7.7.7" evidence="13"/>
<dbReference type="InterPro" id="IPR004365">
    <property type="entry name" value="NA-bd_OB_tRNA"/>
</dbReference>
<dbReference type="InterPro" id="IPR011708">
    <property type="entry name" value="DNA_pol3_alpha_NTPase_dom"/>
</dbReference>
<comment type="function">
    <text evidence="11">DNA polymerase III is a complex, multichain enzyme responsible for most of the replicative synthesis in bacteria. This DNA polymerase also exhibits 3' to 5' exonuclease activity. The alpha chain is the DNA polymerase.</text>
</comment>
<dbReference type="NCBIfam" id="TIGR01405">
    <property type="entry name" value="polC_Gram_pos"/>
    <property type="match status" value="1"/>
</dbReference>
<keyword evidence="3 13" id="KW-0963">Cytoplasm</keyword>
<keyword evidence="7 13" id="KW-0540">Nuclease</keyword>
<dbReference type="GO" id="GO:0006261">
    <property type="term" value="P:DNA-templated DNA replication"/>
    <property type="evidence" value="ECO:0007669"/>
    <property type="project" value="UniProtKB-UniRule"/>
</dbReference>
<dbReference type="CDD" id="cd07435">
    <property type="entry name" value="PHP_PolIIIA_POLC"/>
    <property type="match status" value="1"/>
</dbReference>
<evidence type="ECO:0000256" key="12">
    <source>
        <dbReference type="ARBA" id="ARBA00049244"/>
    </source>
</evidence>
<dbReference type="InterPro" id="IPR006308">
    <property type="entry name" value="Pol_III_a_PolC-type_gram_pos"/>
</dbReference>
<dbReference type="NCBIfam" id="NF001688">
    <property type="entry name" value="PRK00448.1"/>
    <property type="match status" value="1"/>
</dbReference>
<comment type="caution">
    <text evidence="17">The sequence shown here is derived from an EMBL/GenBank/DDBJ whole genome shotgun (WGS) entry which is preliminary data.</text>
</comment>
<dbReference type="Pfam" id="PF14579">
    <property type="entry name" value="HHH_6"/>
    <property type="match status" value="1"/>
</dbReference>
<dbReference type="Proteomes" id="UP000244016">
    <property type="component" value="Unassembled WGS sequence"/>
</dbReference>
<dbReference type="InterPro" id="IPR040982">
    <property type="entry name" value="DNA_pol3_finger"/>
</dbReference>
<dbReference type="SUPFAM" id="SSF53098">
    <property type="entry name" value="Ribonuclease H-like"/>
    <property type="match status" value="1"/>
</dbReference>
<comment type="similarity">
    <text evidence="13">Belongs to the DNA polymerase type-C family. PolC subfamily.</text>
</comment>
<dbReference type="Gene3D" id="2.40.50.140">
    <property type="entry name" value="Nucleic acid-binding proteins"/>
    <property type="match status" value="1"/>
</dbReference>
<evidence type="ECO:0000259" key="16">
    <source>
        <dbReference type="SMART" id="SM00481"/>
    </source>
</evidence>
<dbReference type="SMART" id="SM00481">
    <property type="entry name" value="POLIIIAc"/>
    <property type="match status" value="1"/>
</dbReference>
<proteinExistence type="inferred from homology"/>
<dbReference type="FunFam" id="3.30.420.10:FF:000045">
    <property type="entry name" value="3'-5' exonuclease DinG"/>
    <property type="match status" value="1"/>
</dbReference>
<dbReference type="PANTHER" id="PTHR32294:SF5">
    <property type="entry name" value="DNA POLYMERASE III POLC-TYPE"/>
    <property type="match status" value="1"/>
</dbReference>
<feature type="domain" description="Polymerase/histidinol phosphatase N-terminal" evidence="16">
    <location>
        <begin position="320"/>
        <end position="387"/>
    </location>
</feature>
<dbReference type="Pfam" id="PF01336">
    <property type="entry name" value="tRNA_anti-codon"/>
    <property type="match status" value="1"/>
</dbReference>
<comment type="function">
    <text evidence="1 13">Required for replicative DNA synthesis. This DNA polymerase also exhibits 3' to 5' exonuclease activity.</text>
</comment>
<dbReference type="SMART" id="SM00479">
    <property type="entry name" value="EXOIII"/>
    <property type="match status" value="1"/>
</dbReference>
<evidence type="ECO:0000256" key="2">
    <source>
        <dbReference type="ARBA" id="ARBA00004496"/>
    </source>
</evidence>
<evidence type="ECO:0000256" key="1">
    <source>
        <dbReference type="ARBA" id="ARBA00003452"/>
    </source>
</evidence>
<keyword evidence="9 13" id="KW-0269">Exonuclease</keyword>
<dbReference type="Pfam" id="PF02811">
    <property type="entry name" value="PHP"/>
    <property type="match status" value="1"/>
</dbReference>
<evidence type="ECO:0000259" key="15">
    <source>
        <dbReference type="SMART" id="SM00479"/>
    </source>
</evidence>
<name>A0A2T5G8V3_9BACL</name>
<evidence type="ECO:0000256" key="4">
    <source>
        <dbReference type="ARBA" id="ARBA00022679"/>
    </source>
</evidence>
<protein>
    <recommendedName>
        <fullName evidence="13">DNA polymerase III PolC-type</fullName>
        <shortName evidence="13">PolIII</shortName>
        <ecNumber evidence="13">2.7.7.7</ecNumber>
    </recommendedName>
</protein>
<dbReference type="InterPro" id="IPR003141">
    <property type="entry name" value="Pol/His_phosphatase_N"/>
</dbReference>
<dbReference type="Pfam" id="PF00929">
    <property type="entry name" value="RNase_T"/>
    <property type="match status" value="1"/>
</dbReference>
<dbReference type="NCBIfam" id="TIGR00573">
    <property type="entry name" value="dnaq"/>
    <property type="match status" value="1"/>
</dbReference>
<evidence type="ECO:0000313" key="17">
    <source>
        <dbReference type="EMBL" id="PTQ52634.1"/>
    </source>
</evidence>
<dbReference type="Gene3D" id="3.20.20.140">
    <property type="entry name" value="Metal-dependent hydrolases"/>
    <property type="match status" value="2"/>
</dbReference>
<keyword evidence="5 13" id="KW-0548">Nucleotidyltransferase</keyword>
<feature type="domain" description="Exonuclease" evidence="15">
    <location>
        <begin position="405"/>
        <end position="571"/>
    </location>
</feature>
<evidence type="ECO:0000256" key="5">
    <source>
        <dbReference type="ARBA" id="ARBA00022695"/>
    </source>
</evidence>
<dbReference type="Gene3D" id="3.30.1900.20">
    <property type="match status" value="2"/>
</dbReference>
<dbReference type="Gene3D" id="1.20.5.140">
    <property type="match status" value="1"/>
</dbReference>
<dbReference type="SUPFAM" id="SSF50249">
    <property type="entry name" value="Nucleic acid-binding proteins"/>
    <property type="match status" value="1"/>
</dbReference>
<evidence type="ECO:0000256" key="13">
    <source>
        <dbReference type="HAMAP-Rule" id="MF_00356"/>
    </source>
</evidence>
<dbReference type="CDD" id="cd06127">
    <property type="entry name" value="DEDDh"/>
    <property type="match status" value="1"/>
</dbReference>
<dbReference type="InterPro" id="IPR004805">
    <property type="entry name" value="DnaE2/DnaE/PolC"/>
</dbReference>
<evidence type="ECO:0000256" key="11">
    <source>
        <dbReference type="ARBA" id="ARBA00025611"/>
    </source>
</evidence>
<dbReference type="InterPro" id="IPR006054">
    <property type="entry name" value="DnaQ"/>
</dbReference>
<keyword evidence="8 13" id="KW-0378">Hydrolase</keyword>
<organism evidence="17 18">
    <name type="scientific">Brockia lithotrophica</name>
    <dbReference type="NCBI Taxonomy" id="933949"/>
    <lineage>
        <taxon>Bacteria</taxon>
        <taxon>Bacillati</taxon>
        <taxon>Bacillota</taxon>
        <taxon>Bacilli</taxon>
        <taxon>Bacillales</taxon>
        <taxon>Bacillales Family X. Incertae Sedis</taxon>
        <taxon>Brockia</taxon>
    </lineage>
</organism>
<evidence type="ECO:0000256" key="10">
    <source>
        <dbReference type="ARBA" id="ARBA00022932"/>
    </source>
</evidence>
<evidence type="ECO:0000256" key="14">
    <source>
        <dbReference type="SAM" id="MobiDB-lite"/>
    </source>
</evidence>
<dbReference type="InterPro" id="IPR029460">
    <property type="entry name" value="DNAPol_HHH"/>
</dbReference>
<comment type="catalytic activity">
    <reaction evidence="12 13">
        <text>DNA(n) + a 2'-deoxyribonucleoside 5'-triphosphate = DNA(n+1) + diphosphate</text>
        <dbReference type="Rhea" id="RHEA:22508"/>
        <dbReference type="Rhea" id="RHEA-COMP:17339"/>
        <dbReference type="Rhea" id="RHEA-COMP:17340"/>
        <dbReference type="ChEBI" id="CHEBI:33019"/>
        <dbReference type="ChEBI" id="CHEBI:61560"/>
        <dbReference type="ChEBI" id="CHEBI:173112"/>
        <dbReference type="EC" id="2.7.7.7"/>
    </reaction>
</comment>
<evidence type="ECO:0000256" key="3">
    <source>
        <dbReference type="ARBA" id="ARBA00022490"/>
    </source>
</evidence>
<dbReference type="SUPFAM" id="SSF160975">
    <property type="entry name" value="AF1531-like"/>
    <property type="match status" value="1"/>
</dbReference>
<evidence type="ECO:0000313" key="18">
    <source>
        <dbReference type="Proteomes" id="UP000244016"/>
    </source>
</evidence>
<sequence length="1422" mass="157945">MDERLFRLLREFTPEYADGEPSRELHHILVRAELRRLEVVRRKRLWRLRLAVPAFPPIVPYLTWGRTLAARLRDRVGLRLDLRPEYPAPFDPASLLAEVSRDIREWAAASEDLAAYARGFRLAFDGRAGVLVVHFSSAAGLPSEDGIEELAAYVRWLFGLPVRKVLPVDDEAQAAGGLSRGGSDLLAEGEREVRRPRSPRRNSAEPNNGTPLLAIEELTEDMPRVAVEGTIFAVETRPVKSGGTRYIFKITDGTDSIAVKIFPRDEAEEERFRSLVPGMALRAEGNVHYDTYDQDFVLSARRIEAIERPKRLDLAPVRRVELHLHTAMSAMDAPLKVADAVRRAAEWGHGALAITDHAVVQAFPEAYELGKALGVKVIYGLEAYLVDDAVPIVHDPEPRDLLEDTYVVFDVETTGLSSEFDALIEIAAVKFRGGEVVETFQTFVDPKRPLPPKIVALTGIREEDLAGAPSEKDAVNAFLAFAGDATLVAHNARFDVGFLQAALRRMGQPPLKRPVVDSLELARLLLPNHRNHRLDTLAETFGVPLERHHRALDDAAATAQVFWQLLGQVVEERGIRTQDALARQADARGAGASRARPYHATLLATSEEGLRNLYRLVTLSHTEYFYRVPRIPKSVLEAHREGLLVGSGCEEGEVFEAALNKGPDVLRGVLEFYDYVELMPPDLYLAQVEDLTEDRLREVFSKLLSLAQELGKPVVAVGNVHHLEPEDLVFRKVLLVNQNGVPTKDPQKIGSAYYRTTEEMLEAFRPYVGERAEEIVIHNPRRIADEIPELRPYPEGLHTPELPGAEEELRELAYREAHRRYGDPLPEVVAARLERELTSIVRGGYAVVYMSAQRVVQKSLADGYLVGSRGSVGSSLVAHLIGITEVNPLPPHKVCPRCHYFELVPPAEVGSGFDLPPETCPRCGAPLHRDGHDIPFETFMGFEGDKVPDIDLNFSGEYQAQAHRFVEELFGPAYVFRAGTISTVAERTAFAFARAYGEKTGRRLRKAELERLAQGIIGVKRTTGQHPGGLIIVPRTRDVHEFTPVQHPADDPSSGVRTTHFDYNALSDHLLKLDILGHDDPTILRMLQDFTGIDPRSVPVTDPEVLALFRGTEVLGPDVLLEVIDVRTGTLGIPEFGTPFVRQMLEETRPASFAELVQISGLSHGTDVWLGNARDVIQSGEATLRDVIGCRDDVLVDLTHRGILAQRAFKIMEQVRKGKGLTPDDEALMREHGVPEWYIRSCNKIKYLFPKAHAVAYVLMALRIAYFKVYHPAAFYAAILTTHAADLDLPLALRGRDVVRQRILDLKAKGNELTAKERGALTALELVYEMLGRGIGLLPVDLEHSDARLFLPLEDKLLPPLTAVPGLGLAQAEKVVRARAERPFSSLADLKERTGLSRNVVDALAELGSLAALPETDQLTLF</sequence>
<dbReference type="GO" id="GO:0003887">
    <property type="term" value="F:DNA-directed DNA polymerase activity"/>
    <property type="evidence" value="ECO:0007669"/>
    <property type="project" value="UniProtKB-UniRule"/>
</dbReference>
<evidence type="ECO:0000256" key="9">
    <source>
        <dbReference type="ARBA" id="ARBA00022839"/>
    </source>
</evidence>
<dbReference type="Gene3D" id="3.30.420.10">
    <property type="entry name" value="Ribonuclease H-like superfamily/Ribonuclease H"/>
    <property type="match status" value="1"/>
</dbReference>
<feature type="region of interest" description="Disordered" evidence="14">
    <location>
        <begin position="176"/>
        <end position="210"/>
    </location>
</feature>
<comment type="subcellular location">
    <subcellularLocation>
        <location evidence="2 13">Cytoplasm</location>
    </subcellularLocation>
</comment>
<dbReference type="Gene3D" id="6.10.140.1510">
    <property type="match status" value="1"/>
</dbReference>